<dbReference type="EMBL" id="MNCJ02000323">
    <property type="protein sequence ID" value="KAF5796228.1"/>
    <property type="molecule type" value="Genomic_DNA"/>
</dbReference>
<evidence type="ECO:0000313" key="2">
    <source>
        <dbReference type="Proteomes" id="UP000215914"/>
    </source>
</evidence>
<organism evidence="1 2">
    <name type="scientific">Helianthus annuus</name>
    <name type="common">Common sunflower</name>
    <dbReference type="NCBI Taxonomy" id="4232"/>
    <lineage>
        <taxon>Eukaryota</taxon>
        <taxon>Viridiplantae</taxon>
        <taxon>Streptophyta</taxon>
        <taxon>Embryophyta</taxon>
        <taxon>Tracheophyta</taxon>
        <taxon>Spermatophyta</taxon>
        <taxon>Magnoliopsida</taxon>
        <taxon>eudicotyledons</taxon>
        <taxon>Gunneridae</taxon>
        <taxon>Pentapetalae</taxon>
        <taxon>asterids</taxon>
        <taxon>campanulids</taxon>
        <taxon>Asterales</taxon>
        <taxon>Asteraceae</taxon>
        <taxon>Asteroideae</taxon>
        <taxon>Heliantheae alliance</taxon>
        <taxon>Heliantheae</taxon>
        <taxon>Helianthus</taxon>
    </lineage>
</organism>
<keyword evidence="2" id="KW-1185">Reference proteome</keyword>
<name>A0A9K3IFW7_HELAN</name>
<dbReference type="AlphaFoldDB" id="A0A9K3IFW7"/>
<protein>
    <submittedName>
        <fullName evidence="1">Uncharacterized protein</fullName>
    </submittedName>
</protein>
<dbReference type="Proteomes" id="UP000215914">
    <property type="component" value="Unassembled WGS sequence"/>
</dbReference>
<dbReference type="Gramene" id="mRNA:HanXRQr2_Chr08g0349001">
    <property type="protein sequence ID" value="CDS:HanXRQr2_Chr08g0349001.1"/>
    <property type="gene ID" value="HanXRQr2_Chr08g0349001"/>
</dbReference>
<reference evidence="1" key="2">
    <citation type="submission" date="2020-06" db="EMBL/GenBank/DDBJ databases">
        <title>Helianthus annuus Genome sequencing and assembly Release 2.</title>
        <authorList>
            <person name="Gouzy J."/>
            <person name="Langlade N."/>
            <person name="Munos S."/>
        </authorList>
    </citation>
    <scope>NUCLEOTIDE SEQUENCE</scope>
    <source>
        <tissue evidence="1">Leaves</tissue>
    </source>
</reference>
<evidence type="ECO:0000313" key="1">
    <source>
        <dbReference type="EMBL" id="KAF5796228.1"/>
    </source>
</evidence>
<gene>
    <name evidence="1" type="ORF">HanXRQr2_Chr08g0349001</name>
</gene>
<proteinExistence type="predicted"/>
<accession>A0A9K3IFW7</accession>
<comment type="caution">
    <text evidence="1">The sequence shown here is derived from an EMBL/GenBank/DDBJ whole genome shotgun (WGS) entry which is preliminary data.</text>
</comment>
<reference evidence="1" key="1">
    <citation type="journal article" date="2017" name="Nature">
        <title>The sunflower genome provides insights into oil metabolism, flowering and Asterid evolution.</title>
        <authorList>
            <person name="Badouin H."/>
            <person name="Gouzy J."/>
            <person name="Grassa C.J."/>
            <person name="Murat F."/>
            <person name="Staton S.E."/>
            <person name="Cottret L."/>
            <person name="Lelandais-Briere C."/>
            <person name="Owens G.L."/>
            <person name="Carrere S."/>
            <person name="Mayjonade B."/>
            <person name="Legrand L."/>
            <person name="Gill N."/>
            <person name="Kane N.C."/>
            <person name="Bowers J.E."/>
            <person name="Hubner S."/>
            <person name="Bellec A."/>
            <person name="Berard A."/>
            <person name="Berges H."/>
            <person name="Blanchet N."/>
            <person name="Boniface M.C."/>
            <person name="Brunel D."/>
            <person name="Catrice O."/>
            <person name="Chaidir N."/>
            <person name="Claudel C."/>
            <person name="Donnadieu C."/>
            <person name="Faraut T."/>
            <person name="Fievet G."/>
            <person name="Helmstetter N."/>
            <person name="King M."/>
            <person name="Knapp S.J."/>
            <person name="Lai Z."/>
            <person name="Le Paslier M.C."/>
            <person name="Lippi Y."/>
            <person name="Lorenzon L."/>
            <person name="Mandel J.R."/>
            <person name="Marage G."/>
            <person name="Marchand G."/>
            <person name="Marquand E."/>
            <person name="Bret-Mestries E."/>
            <person name="Morien E."/>
            <person name="Nambeesan S."/>
            <person name="Nguyen T."/>
            <person name="Pegot-Espagnet P."/>
            <person name="Pouilly N."/>
            <person name="Raftis F."/>
            <person name="Sallet E."/>
            <person name="Schiex T."/>
            <person name="Thomas J."/>
            <person name="Vandecasteele C."/>
            <person name="Vares D."/>
            <person name="Vear F."/>
            <person name="Vautrin S."/>
            <person name="Crespi M."/>
            <person name="Mangin B."/>
            <person name="Burke J.M."/>
            <person name="Salse J."/>
            <person name="Munos S."/>
            <person name="Vincourt P."/>
            <person name="Rieseberg L.H."/>
            <person name="Langlade N.B."/>
        </authorList>
    </citation>
    <scope>NUCLEOTIDE SEQUENCE</scope>
    <source>
        <tissue evidence="1">Leaves</tissue>
    </source>
</reference>
<sequence length="51" mass="5366">MSHFCCQINKHRYYQLVFATPAPGVGSGVATARHLTTAASKVCSVLSSVGL</sequence>